<dbReference type="CDD" id="cd02909">
    <property type="entry name" value="cupin_pirin_N"/>
    <property type="match status" value="1"/>
</dbReference>
<dbReference type="Pfam" id="PF02678">
    <property type="entry name" value="Pirin"/>
    <property type="match status" value="1"/>
</dbReference>
<dbReference type="InterPro" id="IPR008778">
    <property type="entry name" value="Pirin_C_dom"/>
</dbReference>
<dbReference type="Gene3D" id="2.60.120.10">
    <property type="entry name" value="Jelly Rolls"/>
    <property type="match status" value="2"/>
</dbReference>
<keyword evidence="7" id="KW-1185">Reference proteome</keyword>
<accession>G8C0U4</accession>
<dbReference type="SUPFAM" id="SSF51182">
    <property type="entry name" value="RmlC-like cupins"/>
    <property type="match status" value="1"/>
</dbReference>
<evidence type="ECO:0000256" key="2">
    <source>
        <dbReference type="PIRSR" id="PIRSR006232-1"/>
    </source>
</evidence>
<evidence type="ECO:0000256" key="1">
    <source>
        <dbReference type="ARBA" id="ARBA00008416"/>
    </source>
</evidence>
<reference evidence="6 7" key="1">
    <citation type="journal article" date="2011" name="Proc. Natl. Acad. Sci. U.S.A.">
        <title>Evolutionary erosion of yeast sex chromosomes by mating-type switching accidents.</title>
        <authorList>
            <person name="Gordon J.L."/>
            <person name="Armisen D."/>
            <person name="Proux-Wera E."/>
            <person name="Oheigeartaigh S.S."/>
            <person name="Byrne K.P."/>
            <person name="Wolfe K.H."/>
        </authorList>
    </citation>
    <scope>NUCLEOTIDE SEQUENCE [LARGE SCALE GENOMIC DNA]</scope>
    <source>
        <strain evidence="7">ATCC 24235 / CBS 4417 / NBRC 1672 / NRRL Y-8282 / UCD 70-5</strain>
    </source>
</reference>
<feature type="binding site" evidence="2">
    <location>
        <position position="101"/>
    </location>
    <ligand>
        <name>Fe cation</name>
        <dbReference type="ChEBI" id="CHEBI:24875"/>
    </ligand>
</feature>
<evidence type="ECO:0000313" key="7">
    <source>
        <dbReference type="Proteomes" id="UP000005666"/>
    </source>
</evidence>
<dbReference type="eggNOG" id="ENOG502QQ5A">
    <property type="taxonomic scope" value="Eukaryota"/>
</dbReference>
<gene>
    <name evidence="6" type="primary">TPHA0M00280</name>
    <name evidence="6" type="ordered locus">TPHA_0M00280</name>
</gene>
<feature type="binding site" evidence="2">
    <location>
        <position position="57"/>
    </location>
    <ligand>
        <name>Fe cation</name>
        <dbReference type="ChEBI" id="CHEBI:24875"/>
    </ligand>
</feature>
<dbReference type="HOGENOM" id="CLU_045717_0_2_1"/>
<dbReference type="GeneID" id="11531948"/>
<comment type="cofactor">
    <cofactor evidence="2">
        <name>Fe cation</name>
        <dbReference type="ChEBI" id="CHEBI:24875"/>
    </cofactor>
    <text evidence="2">Binds 1 Fe cation per subunit.</text>
</comment>
<dbReference type="PIRSF" id="PIRSF006232">
    <property type="entry name" value="Pirin"/>
    <property type="match status" value="1"/>
</dbReference>
<dbReference type="CDD" id="cd02247">
    <property type="entry name" value="cupin_pirin_C"/>
    <property type="match status" value="1"/>
</dbReference>
<feature type="domain" description="Pirin C-terminal" evidence="5">
    <location>
        <begin position="183"/>
        <end position="275"/>
    </location>
</feature>
<dbReference type="OrthoDB" id="198735at2759"/>
<dbReference type="OMA" id="TPWHPHR"/>
<feature type="binding site" evidence="2">
    <location>
        <position position="59"/>
    </location>
    <ligand>
        <name>Fe cation</name>
        <dbReference type="ChEBI" id="CHEBI:24875"/>
    </ligand>
</feature>
<evidence type="ECO:0000259" key="5">
    <source>
        <dbReference type="Pfam" id="PF05726"/>
    </source>
</evidence>
<dbReference type="InterPro" id="IPR011051">
    <property type="entry name" value="RmlC_Cupin_sf"/>
</dbReference>
<dbReference type="KEGG" id="tpf:TPHA_0M00280"/>
<dbReference type="InterPro" id="IPR003829">
    <property type="entry name" value="Pirin_N_dom"/>
</dbReference>
<dbReference type="InterPro" id="IPR014710">
    <property type="entry name" value="RmlC-like_jellyroll"/>
</dbReference>
<name>G8C0U4_TETPH</name>
<dbReference type="GO" id="GO:0046872">
    <property type="term" value="F:metal ion binding"/>
    <property type="evidence" value="ECO:0007669"/>
    <property type="project" value="UniProtKB-KW"/>
</dbReference>
<feature type="domain" description="Pirin N-terminal" evidence="4">
    <location>
        <begin position="23"/>
        <end position="121"/>
    </location>
</feature>
<dbReference type="Proteomes" id="UP000005666">
    <property type="component" value="Chromosome 13"/>
</dbReference>
<comment type="similarity">
    <text evidence="1 3">Belongs to the pirin family.</text>
</comment>
<dbReference type="InterPro" id="IPR012093">
    <property type="entry name" value="Pirin"/>
</dbReference>
<dbReference type="RefSeq" id="XP_003688039.1">
    <property type="nucleotide sequence ID" value="XM_003687991.1"/>
</dbReference>
<proteinExistence type="inferred from homology"/>
<sequence length="303" mass="34078">MSQNTRSILKHFIAQEQAEGVGARVRRSIGTAKMRKFSPFLMLDHFNVIPPAGFPDHPHHGQETITYVRKGMVAHEDFTGSKGILRPGDLQFMTAGKAVCHSEMPVLMENGEILDGLQLWVDLPTNLKNTEPRYRDLHKENIPIAKPDENLEIEVISGKSYGIESVKDLAYTPVDFYVYKARKKGSAFTQDFSRDYNVFLYIVKGSVAIGNEVFPQHSSIFFNTDGDNVQGIVGSDDTEFAIIGGQILRQETVQHGPFVEETVEKLVKVFHNYESYTGGFERALNWRSSIRNGIDESQAANHK</sequence>
<dbReference type="AlphaFoldDB" id="G8C0U4"/>
<dbReference type="PANTHER" id="PTHR13903:SF8">
    <property type="entry name" value="PIRIN"/>
    <property type="match status" value="1"/>
</dbReference>
<evidence type="ECO:0000313" key="6">
    <source>
        <dbReference type="EMBL" id="CCE65605.1"/>
    </source>
</evidence>
<feature type="binding site" evidence="2">
    <location>
        <position position="103"/>
    </location>
    <ligand>
        <name>Fe cation</name>
        <dbReference type="ChEBI" id="CHEBI:24875"/>
    </ligand>
</feature>
<keyword evidence="2" id="KW-0479">Metal-binding</keyword>
<evidence type="ECO:0000259" key="4">
    <source>
        <dbReference type="Pfam" id="PF02678"/>
    </source>
</evidence>
<organism evidence="6 7">
    <name type="scientific">Tetrapisispora phaffii (strain ATCC 24235 / CBS 4417 / NBRC 1672 / NRRL Y-8282 / UCD 70-5)</name>
    <name type="common">Yeast</name>
    <name type="synonym">Fabospora phaffii</name>
    <dbReference type="NCBI Taxonomy" id="1071381"/>
    <lineage>
        <taxon>Eukaryota</taxon>
        <taxon>Fungi</taxon>
        <taxon>Dikarya</taxon>
        <taxon>Ascomycota</taxon>
        <taxon>Saccharomycotina</taxon>
        <taxon>Saccharomycetes</taxon>
        <taxon>Saccharomycetales</taxon>
        <taxon>Saccharomycetaceae</taxon>
        <taxon>Tetrapisispora</taxon>
    </lineage>
</organism>
<dbReference type="PANTHER" id="PTHR13903">
    <property type="entry name" value="PIRIN-RELATED"/>
    <property type="match status" value="1"/>
</dbReference>
<evidence type="ECO:0008006" key="8">
    <source>
        <dbReference type="Google" id="ProtNLM"/>
    </source>
</evidence>
<dbReference type="EMBL" id="HE612868">
    <property type="protein sequence ID" value="CCE65605.1"/>
    <property type="molecule type" value="Genomic_DNA"/>
</dbReference>
<keyword evidence="2" id="KW-0408">Iron</keyword>
<evidence type="ECO:0000256" key="3">
    <source>
        <dbReference type="RuleBase" id="RU003457"/>
    </source>
</evidence>
<dbReference type="Pfam" id="PF05726">
    <property type="entry name" value="Pirin_C"/>
    <property type="match status" value="1"/>
</dbReference>
<protein>
    <recommendedName>
        <fullName evidence="8">Pirin N-terminal domain-containing protein</fullName>
    </recommendedName>
</protein>